<dbReference type="InterPro" id="IPR008915">
    <property type="entry name" value="Peptidase_M50"/>
</dbReference>
<accession>A0A1H9S0M5</accession>
<evidence type="ECO:0000256" key="11">
    <source>
        <dbReference type="RuleBase" id="RU362031"/>
    </source>
</evidence>
<dbReference type="GO" id="GO:0046872">
    <property type="term" value="F:metal ion binding"/>
    <property type="evidence" value="ECO:0007669"/>
    <property type="project" value="UniProtKB-KW"/>
</dbReference>
<dbReference type="GO" id="GO:0016020">
    <property type="term" value="C:membrane"/>
    <property type="evidence" value="ECO:0007669"/>
    <property type="project" value="UniProtKB-SubCell"/>
</dbReference>
<evidence type="ECO:0000256" key="2">
    <source>
        <dbReference type="ARBA" id="ARBA00004141"/>
    </source>
</evidence>
<dbReference type="GO" id="GO:0004222">
    <property type="term" value="F:metalloendopeptidase activity"/>
    <property type="evidence" value="ECO:0007669"/>
    <property type="project" value="InterPro"/>
</dbReference>
<dbReference type="CDD" id="cd23081">
    <property type="entry name" value="cpPDZ_EcRseP-like"/>
    <property type="match status" value="1"/>
</dbReference>
<evidence type="ECO:0000259" key="12">
    <source>
        <dbReference type="SMART" id="SM00228"/>
    </source>
</evidence>
<keyword evidence="11" id="KW-0479">Metal-binding</keyword>
<evidence type="ECO:0000313" key="14">
    <source>
        <dbReference type="Proteomes" id="UP000198948"/>
    </source>
</evidence>
<dbReference type="PANTHER" id="PTHR42837:SF2">
    <property type="entry name" value="MEMBRANE METALLOPROTEASE ARASP2, CHLOROPLASTIC-RELATED"/>
    <property type="match status" value="1"/>
</dbReference>
<evidence type="ECO:0000256" key="9">
    <source>
        <dbReference type="ARBA" id="ARBA00023049"/>
    </source>
</evidence>
<dbReference type="OrthoDB" id="9782003at2"/>
<keyword evidence="5 11" id="KW-0812">Transmembrane</keyword>
<feature type="domain" description="PDZ" evidence="12">
    <location>
        <begin position="186"/>
        <end position="261"/>
    </location>
</feature>
<dbReference type="InterPro" id="IPR004387">
    <property type="entry name" value="Pept_M50_Zn"/>
</dbReference>
<evidence type="ECO:0000256" key="6">
    <source>
        <dbReference type="ARBA" id="ARBA00022801"/>
    </source>
</evidence>
<evidence type="ECO:0000313" key="13">
    <source>
        <dbReference type="EMBL" id="SER78580.1"/>
    </source>
</evidence>
<evidence type="ECO:0000256" key="7">
    <source>
        <dbReference type="ARBA" id="ARBA00022833"/>
    </source>
</evidence>
<sequence length="423" mass="46778">MIQTILTFIIIFSILVIVHEFGHYYFAKKSGILVRDFSIGFGPKIFSYRKNGTAYTLRILPIGGYVRMAGIGEEETEIKAGTPVGIVLNEAGEVIRINMNGKKQLTNAIPIEVVTVDLEKDLFIEGQTAASDEALVRYSVNREATVIEPDGVEVQIAPIDVQFQSASLPKRMMTNFAGPMNNFILAIIVFSILAFVRGGVASNESIIGTIKEDSIAEKAGLKEGDKVVAIDEQKISSWLEMTEQIHQSADQEVVLEVERDGKTFEAKVTPEAVEQEDGKTIGLIGTTQYVDDSFTAKLMYGFTQTWFWIQQIFVVLGRMFTKGFSLDNLSGPVGIYTATGQFAKMGFLYVVNFLAILSVNLGVMNLLPIPAMDGGKLVLNVLEGIRRKPLDPKKEGIITLVGFAFIFILMILVTWNDIQRSFF</sequence>
<keyword evidence="8 11" id="KW-1133">Transmembrane helix</keyword>
<protein>
    <recommendedName>
        <fullName evidence="11">Zinc metalloprotease</fullName>
        <ecNumber evidence="11">3.4.24.-</ecNumber>
    </recommendedName>
</protein>
<evidence type="ECO:0000256" key="4">
    <source>
        <dbReference type="ARBA" id="ARBA00022670"/>
    </source>
</evidence>
<feature type="transmembrane region" description="Helical" evidence="11">
    <location>
        <begin position="180"/>
        <end position="200"/>
    </location>
</feature>
<keyword evidence="7 11" id="KW-0862">Zinc</keyword>
<dbReference type="PANTHER" id="PTHR42837">
    <property type="entry name" value="REGULATOR OF SIGMA-E PROTEASE RSEP"/>
    <property type="match status" value="1"/>
</dbReference>
<evidence type="ECO:0000256" key="1">
    <source>
        <dbReference type="ARBA" id="ARBA00001947"/>
    </source>
</evidence>
<dbReference type="AlphaFoldDB" id="A0A1H9S0M5"/>
<dbReference type="STRING" id="142588.SAMN04488559_10621"/>
<dbReference type="InterPro" id="IPR036034">
    <property type="entry name" value="PDZ_sf"/>
</dbReference>
<comment type="similarity">
    <text evidence="3 11">Belongs to the peptidase M50B family.</text>
</comment>
<gene>
    <name evidence="13" type="ORF">SAMN04488559_10621</name>
</gene>
<dbReference type="NCBIfam" id="TIGR00054">
    <property type="entry name" value="RIP metalloprotease RseP"/>
    <property type="match status" value="1"/>
</dbReference>
<evidence type="ECO:0000256" key="3">
    <source>
        <dbReference type="ARBA" id="ARBA00007931"/>
    </source>
</evidence>
<dbReference type="InterPro" id="IPR041489">
    <property type="entry name" value="PDZ_6"/>
</dbReference>
<keyword evidence="14" id="KW-1185">Reference proteome</keyword>
<name>A0A1H9S0M5_9LACT</name>
<organism evidence="13 14">
    <name type="scientific">Isobaculum melis</name>
    <dbReference type="NCBI Taxonomy" id="142588"/>
    <lineage>
        <taxon>Bacteria</taxon>
        <taxon>Bacillati</taxon>
        <taxon>Bacillota</taxon>
        <taxon>Bacilli</taxon>
        <taxon>Lactobacillales</taxon>
        <taxon>Carnobacteriaceae</taxon>
        <taxon>Isobaculum</taxon>
    </lineage>
</organism>
<proteinExistence type="inferred from homology"/>
<dbReference type="InterPro" id="IPR001478">
    <property type="entry name" value="PDZ"/>
</dbReference>
<dbReference type="Pfam" id="PF02163">
    <property type="entry name" value="Peptidase_M50"/>
    <property type="match status" value="1"/>
</dbReference>
<keyword evidence="9 11" id="KW-0482">Metalloprotease</keyword>
<keyword evidence="6 11" id="KW-0378">Hydrolase</keyword>
<evidence type="ECO:0000256" key="10">
    <source>
        <dbReference type="ARBA" id="ARBA00023136"/>
    </source>
</evidence>
<comment type="cofactor">
    <cofactor evidence="1 11">
        <name>Zn(2+)</name>
        <dbReference type="ChEBI" id="CHEBI:29105"/>
    </cofactor>
</comment>
<dbReference type="CDD" id="cd06163">
    <property type="entry name" value="S2P-M50_PDZ_RseP-like"/>
    <property type="match status" value="1"/>
</dbReference>
<keyword evidence="4 13" id="KW-0645">Protease</keyword>
<feature type="transmembrane region" description="Helical" evidence="11">
    <location>
        <begin position="346"/>
        <end position="367"/>
    </location>
</feature>
<feature type="transmembrane region" description="Helical" evidence="11">
    <location>
        <begin position="396"/>
        <end position="415"/>
    </location>
</feature>
<dbReference type="GO" id="GO:0006508">
    <property type="term" value="P:proteolysis"/>
    <property type="evidence" value="ECO:0007669"/>
    <property type="project" value="UniProtKB-KW"/>
</dbReference>
<reference evidence="13 14" key="1">
    <citation type="submission" date="2016-10" db="EMBL/GenBank/DDBJ databases">
        <authorList>
            <person name="de Groot N.N."/>
        </authorList>
    </citation>
    <scope>NUCLEOTIDE SEQUENCE [LARGE SCALE GENOMIC DNA]</scope>
    <source>
        <strain evidence="13 14">DSM 13760</strain>
    </source>
</reference>
<dbReference type="Gene3D" id="2.30.42.10">
    <property type="match status" value="1"/>
</dbReference>
<dbReference type="EC" id="3.4.24.-" evidence="11"/>
<dbReference type="Pfam" id="PF17820">
    <property type="entry name" value="PDZ_6"/>
    <property type="match status" value="1"/>
</dbReference>
<feature type="transmembrane region" description="Helical" evidence="11">
    <location>
        <begin position="6"/>
        <end position="26"/>
    </location>
</feature>
<keyword evidence="10 11" id="KW-0472">Membrane</keyword>
<dbReference type="EMBL" id="FOHA01000006">
    <property type="protein sequence ID" value="SER78580.1"/>
    <property type="molecule type" value="Genomic_DNA"/>
</dbReference>
<dbReference type="Proteomes" id="UP000198948">
    <property type="component" value="Unassembled WGS sequence"/>
</dbReference>
<evidence type="ECO:0000256" key="8">
    <source>
        <dbReference type="ARBA" id="ARBA00022989"/>
    </source>
</evidence>
<evidence type="ECO:0000256" key="5">
    <source>
        <dbReference type="ARBA" id="ARBA00022692"/>
    </source>
</evidence>
<dbReference type="RefSeq" id="WP_092651433.1">
    <property type="nucleotide sequence ID" value="NZ_FOHA01000006.1"/>
</dbReference>
<dbReference type="SUPFAM" id="SSF50156">
    <property type="entry name" value="PDZ domain-like"/>
    <property type="match status" value="1"/>
</dbReference>
<dbReference type="SMART" id="SM00228">
    <property type="entry name" value="PDZ"/>
    <property type="match status" value="1"/>
</dbReference>
<comment type="subcellular location">
    <subcellularLocation>
        <location evidence="2">Membrane</location>
        <topology evidence="2">Multi-pass membrane protein</topology>
    </subcellularLocation>
</comment>